<dbReference type="PANTHER" id="PTHR38445:SF9">
    <property type="entry name" value="HTH-TYPE TRANSCRIPTIONAL REPRESSOR YTRA"/>
    <property type="match status" value="1"/>
</dbReference>
<protein>
    <submittedName>
        <fullName evidence="5">GntR family transcriptional regulator</fullName>
    </submittedName>
</protein>
<gene>
    <name evidence="5" type="ORF">MACH26_03420</name>
</gene>
<dbReference type="Gene3D" id="1.10.10.10">
    <property type="entry name" value="Winged helix-like DNA-binding domain superfamily/Winged helix DNA-binding domain"/>
    <property type="match status" value="1"/>
</dbReference>
<keyword evidence="1" id="KW-0805">Transcription regulation</keyword>
<evidence type="ECO:0000313" key="5">
    <source>
        <dbReference type="EMBL" id="BDX04821.1"/>
    </source>
</evidence>
<evidence type="ECO:0000256" key="1">
    <source>
        <dbReference type="ARBA" id="ARBA00023015"/>
    </source>
</evidence>
<proteinExistence type="predicted"/>
<dbReference type="CDD" id="cd07377">
    <property type="entry name" value="WHTH_GntR"/>
    <property type="match status" value="1"/>
</dbReference>
<accession>A0AA48HEE9</accession>
<dbReference type="PROSITE" id="PS50949">
    <property type="entry name" value="HTH_GNTR"/>
    <property type="match status" value="1"/>
</dbReference>
<keyword evidence="3" id="KW-0804">Transcription</keyword>
<dbReference type="InterPro" id="IPR000524">
    <property type="entry name" value="Tscrpt_reg_HTH_GntR"/>
</dbReference>
<keyword evidence="2" id="KW-0238">DNA-binding</keyword>
<dbReference type="RefSeq" id="WP_338290670.1">
    <property type="nucleotide sequence ID" value="NZ_AP027272.1"/>
</dbReference>
<organism evidence="5 6">
    <name type="scientific">Planctobacterium marinum</name>
    <dbReference type="NCBI Taxonomy" id="1631968"/>
    <lineage>
        <taxon>Bacteria</taxon>
        <taxon>Pseudomonadati</taxon>
        <taxon>Pseudomonadota</taxon>
        <taxon>Gammaproteobacteria</taxon>
        <taxon>Alteromonadales</taxon>
        <taxon>Alteromonadaceae</taxon>
        <taxon>Planctobacterium</taxon>
    </lineage>
</organism>
<evidence type="ECO:0000256" key="3">
    <source>
        <dbReference type="ARBA" id="ARBA00023163"/>
    </source>
</evidence>
<reference evidence="5" key="1">
    <citation type="submission" date="2023-01" db="EMBL/GenBank/DDBJ databases">
        <title>Complete genome sequence of Planctobacterium marinum strain Dej080120_11.</title>
        <authorList>
            <person name="Ueki S."/>
            <person name="Maruyama F."/>
        </authorList>
    </citation>
    <scope>NUCLEOTIDE SEQUENCE</scope>
    <source>
        <strain evidence="5">Dej080120_11</strain>
    </source>
</reference>
<dbReference type="InterPro" id="IPR036388">
    <property type="entry name" value="WH-like_DNA-bd_sf"/>
</dbReference>
<evidence type="ECO:0000313" key="6">
    <source>
        <dbReference type="Proteomes" id="UP001333710"/>
    </source>
</evidence>
<dbReference type="KEGG" id="pmaw:MACH26_03420"/>
<evidence type="ECO:0000256" key="2">
    <source>
        <dbReference type="ARBA" id="ARBA00023125"/>
    </source>
</evidence>
<dbReference type="AlphaFoldDB" id="A0AA48HEE9"/>
<dbReference type="Pfam" id="PF00392">
    <property type="entry name" value="GntR"/>
    <property type="match status" value="1"/>
</dbReference>
<dbReference type="GO" id="GO:0003677">
    <property type="term" value="F:DNA binding"/>
    <property type="evidence" value="ECO:0007669"/>
    <property type="project" value="UniProtKB-KW"/>
</dbReference>
<dbReference type="Proteomes" id="UP001333710">
    <property type="component" value="Chromosome"/>
</dbReference>
<dbReference type="SUPFAM" id="SSF46785">
    <property type="entry name" value="Winged helix' DNA-binding domain"/>
    <property type="match status" value="1"/>
</dbReference>
<dbReference type="EMBL" id="AP027272">
    <property type="protein sequence ID" value="BDX04821.1"/>
    <property type="molecule type" value="Genomic_DNA"/>
</dbReference>
<name>A0AA48HEE9_9ALTE</name>
<dbReference type="SMART" id="SM00345">
    <property type="entry name" value="HTH_GNTR"/>
    <property type="match status" value="1"/>
</dbReference>
<sequence>MSKSITLNMQITTGDPRPIFKQIVDEIRIQIARGELPVGAKLPSVRGLALQLMVNANTVAKAYNELNNQGLVESRQGLGLFIAPQRQRLSDAEQQQKLQQALATFVNEVAYLDYSKQEVVAAVSDALHRLETAATSNGE</sequence>
<dbReference type="InterPro" id="IPR036390">
    <property type="entry name" value="WH_DNA-bd_sf"/>
</dbReference>
<evidence type="ECO:0000259" key="4">
    <source>
        <dbReference type="PROSITE" id="PS50949"/>
    </source>
</evidence>
<keyword evidence="6" id="KW-1185">Reference proteome</keyword>
<dbReference type="GO" id="GO:0003700">
    <property type="term" value="F:DNA-binding transcription factor activity"/>
    <property type="evidence" value="ECO:0007669"/>
    <property type="project" value="InterPro"/>
</dbReference>
<feature type="domain" description="HTH gntR-type" evidence="4">
    <location>
        <begin position="17"/>
        <end position="85"/>
    </location>
</feature>
<dbReference type="PANTHER" id="PTHR38445">
    <property type="entry name" value="HTH-TYPE TRANSCRIPTIONAL REPRESSOR YTRA"/>
    <property type="match status" value="1"/>
</dbReference>